<evidence type="ECO:0000313" key="5">
    <source>
        <dbReference type="EMBL" id="CAH8283577.1"/>
    </source>
</evidence>
<dbReference type="Proteomes" id="UP001642260">
    <property type="component" value="Unassembled WGS sequence"/>
</dbReference>
<accession>A0ABC8IN39</accession>
<keyword evidence="1" id="KW-0963">Cytoplasm</keyword>
<dbReference type="EMBL" id="CAKOAT010011114">
    <property type="protein sequence ID" value="CAH8283577.1"/>
    <property type="molecule type" value="Genomic_DNA"/>
</dbReference>
<dbReference type="InterPro" id="IPR023333">
    <property type="entry name" value="Proteasome_suB-type"/>
</dbReference>
<feature type="region of interest" description="Disordered" evidence="4">
    <location>
        <begin position="140"/>
        <end position="161"/>
    </location>
</feature>
<feature type="compositionally biased region" description="Polar residues" evidence="4">
    <location>
        <begin position="14"/>
        <end position="28"/>
    </location>
</feature>
<dbReference type="GO" id="GO:0000502">
    <property type="term" value="C:proteasome complex"/>
    <property type="evidence" value="ECO:0007669"/>
    <property type="project" value="UniProtKB-ARBA"/>
</dbReference>
<dbReference type="InterPro" id="IPR014756">
    <property type="entry name" value="Ig_E-set"/>
</dbReference>
<dbReference type="AlphaFoldDB" id="A0ABC8IN39"/>
<evidence type="ECO:0000256" key="2">
    <source>
        <dbReference type="ARBA" id="ARBA00022670"/>
    </source>
</evidence>
<organism evidence="5 6">
    <name type="scientific">Eruca vesicaria subsp. sativa</name>
    <name type="common">Garden rocket</name>
    <name type="synonym">Eruca sativa</name>
    <dbReference type="NCBI Taxonomy" id="29727"/>
    <lineage>
        <taxon>Eukaryota</taxon>
        <taxon>Viridiplantae</taxon>
        <taxon>Streptophyta</taxon>
        <taxon>Embryophyta</taxon>
        <taxon>Tracheophyta</taxon>
        <taxon>Spermatophyta</taxon>
        <taxon>Magnoliopsida</taxon>
        <taxon>eudicotyledons</taxon>
        <taxon>Gunneridae</taxon>
        <taxon>Pentapetalae</taxon>
        <taxon>rosids</taxon>
        <taxon>malvids</taxon>
        <taxon>Brassicales</taxon>
        <taxon>Brassicaceae</taxon>
        <taxon>Brassiceae</taxon>
        <taxon>Eruca</taxon>
    </lineage>
</organism>
<comment type="caution">
    <text evidence="5">The sequence shown here is derived from an EMBL/GenBank/DDBJ whole genome shotgun (WGS) entry which is preliminary data.</text>
</comment>
<protein>
    <submittedName>
        <fullName evidence="5">Uncharacterized protein</fullName>
    </submittedName>
</protein>
<feature type="region of interest" description="Disordered" evidence="4">
    <location>
        <begin position="1"/>
        <end position="28"/>
    </location>
</feature>
<evidence type="ECO:0000313" key="6">
    <source>
        <dbReference type="Proteomes" id="UP001642260"/>
    </source>
</evidence>
<dbReference type="GO" id="GO:0008233">
    <property type="term" value="F:peptidase activity"/>
    <property type="evidence" value="ECO:0007669"/>
    <property type="project" value="UniProtKB-KW"/>
</dbReference>
<dbReference type="Pfam" id="PF00227">
    <property type="entry name" value="Proteasome"/>
    <property type="match status" value="1"/>
</dbReference>
<keyword evidence="3" id="KW-0378">Hydrolase</keyword>
<gene>
    <name evidence="5" type="ORF">ERUC_LOCUS639</name>
</gene>
<keyword evidence="2" id="KW-0645">Protease</keyword>
<proteinExistence type="predicted"/>
<sequence length="389" mass="43427">MSYYVNKHQETPEDTNVTETMGCQDTPEETNVTDTMFGKKHWMRLKSNSSYVHSQQLYRTKIAVRDDSSVFVKNAITWNSSRRRFRDEFHLRCVTEFAFRKIQFLVLSNTVKIIKTYDGEKDAATKAAFDATFDQPTPLIEPALSSTVPESSSESDSDSDDESDYLLRKLIGPVDPSKSTASGAGRGGGTACAPPTFIVVTKDFDGRRVPNGGALIRVSVSWCGCWWYRSRGCGERCWRWHCLGGDSHRSEQCLQFARMYVANRASDKITQLTDNVYVCRSGSAAGSQVVSDCVCYFLHQHTIQLGQPATVKVSANLIRMLAYNNKVESKKSPLMLSSSSPKGLVRQNSLLRTPKTPQAEICDSESQLESLPMDLLVLELGMTSSQQMI</sequence>
<dbReference type="InterPro" id="IPR029055">
    <property type="entry name" value="Ntn_hydrolases_N"/>
</dbReference>
<evidence type="ECO:0000256" key="1">
    <source>
        <dbReference type="ARBA" id="ARBA00022490"/>
    </source>
</evidence>
<dbReference type="PANTHER" id="PTHR32194">
    <property type="entry name" value="METALLOPROTEASE TLDD"/>
    <property type="match status" value="1"/>
</dbReference>
<dbReference type="InterPro" id="IPR001353">
    <property type="entry name" value="Proteasome_sua/b"/>
</dbReference>
<dbReference type="Gene3D" id="3.60.20.10">
    <property type="entry name" value="Glutamine Phosphoribosylpyrophosphate, subunit 1, domain 1"/>
    <property type="match status" value="1"/>
</dbReference>
<evidence type="ECO:0000256" key="4">
    <source>
        <dbReference type="SAM" id="MobiDB-lite"/>
    </source>
</evidence>
<dbReference type="GO" id="GO:0006508">
    <property type="term" value="P:proteolysis"/>
    <property type="evidence" value="ECO:0007669"/>
    <property type="project" value="UniProtKB-KW"/>
</dbReference>
<name>A0ABC8IN39_ERUVS</name>
<evidence type="ECO:0000256" key="3">
    <source>
        <dbReference type="ARBA" id="ARBA00022801"/>
    </source>
</evidence>
<dbReference type="PANTHER" id="PTHR32194:SF0">
    <property type="entry name" value="ATP-DEPENDENT PROTEASE SUBUNIT HSLV"/>
    <property type="match status" value="1"/>
</dbReference>
<reference evidence="5 6" key="1">
    <citation type="submission" date="2022-03" db="EMBL/GenBank/DDBJ databases">
        <authorList>
            <person name="Macdonald S."/>
            <person name="Ahmed S."/>
            <person name="Newling K."/>
        </authorList>
    </citation>
    <scope>NUCLEOTIDE SEQUENCE [LARGE SCALE GENOMIC DNA]</scope>
</reference>
<keyword evidence="6" id="KW-1185">Reference proteome</keyword>
<dbReference type="SUPFAM" id="SSF81296">
    <property type="entry name" value="E set domains"/>
    <property type="match status" value="1"/>
</dbReference>
<dbReference type="SUPFAM" id="SSF56235">
    <property type="entry name" value="N-terminal nucleophile aminohydrolases (Ntn hydrolases)"/>
    <property type="match status" value="1"/>
</dbReference>